<proteinExistence type="predicted"/>
<evidence type="ECO:0000313" key="4">
    <source>
        <dbReference type="EMBL" id="QQD73805.1"/>
    </source>
</evidence>
<dbReference type="EMBL" id="CP059488">
    <property type="protein sequence ID" value="QQD73805.1"/>
    <property type="molecule type" value="Genomic_DNA"/>
</dbReference>
<dbReference type="RefSeq" id="WP_035190302.1">
    <property type="nucleotide sequence ID" value="NZ_CCCS020000001.1"/>
</dbReference>
<gene>
    <name evidence="2" type="ORF">AFERRI_10167</name>
    <name evidence="5" type="ORF">AFERRI_11148</name>
    <name evidence="3" type="ORF">BBC27_15095</name>
    <name evidence="4" type="ORF">H2515_06075</name>
</gene>
<evidence type="ECO:0000313" key="6">
    <source>
        <dbReference type="Proteomes" id="UP000093129"/>
    </source>
</evidence>
<keyword evidence="7" id="KW-1185">Reference proteome</keyword>
<dbReference type="EMBL" id="MASQ01000102">
    <property type="protein sequence ID" value="OCB02080.1"/>
    <property type="molecule type" value="Genomic_DNA"/>
</dbReference>
<evidence type="ECO:0000256" key="1">
    <source>
        <dbReference type="SAM" id="MobiDB-lite"/>
    </source>
</evidence>
<dbReference type="EMBL" id="CCCS020000001">
    <property type="protein sequence ID" value="CDQ12344.1"/>
    <property type="molecule type" value="Genomic_DNA"/>
</dbReference>
<dbReference type="Proteomes" id="UP000193925">
    <property type="component" value="Chromosome AFERRI"/>
</dbReference>
<organism evidence="2">
    <name type="scientific">Acidithiobacillus ferrivorans</name>
    <dbReference type="NCBI Taxonomy" id="160808"/>
    <lineage>
        <taxon>Bacteria</taxon>
        <taxon>Pseudomonadati</taxon>
        <taxon>Pseudomonadota</taxon>
        <taxon>Acidithiobacillia</taxon>
        <taxon>Acidithiobacillales</taxon>
        <taxon>Acidithiobacillaceae</taxon>
        <taxon>Acidithiobacillus</taxon>
    </lineage>
</organism>
<dbReference type="EMBL" id="LT841305">
    <property type="protein sequence ID" value="SMH65113.1"/>
    <property type="molecule type" value="Genomic_DNA"/>
</dbReference>
<protein>
    <submittedName>
        <fullName evidence="2">Uncharacterized protein</fullName>
    </submittedName>
</protein>
<reference evidence="3 6" key="3">
    <citation type="submission" date="2016-07" db="EMBL/GenBank/DDBJ databases">
        <title>Draft genome of a psychrotolerant acidophile Acidithiobacillus ferrivorans strain YL15.</title>
        <authorList>
            <person name="Peng T."/>
            <person name="Ma L."/>
            <person name="Nan M."/>
            <person name="An N."/>
            <person name="Wang M."/>
            <person name="Qiu G."/>
            <person name="Zeng W."/>
        </authorList>
    </citation>
    <scope>NUCLEOTIDE SEQUENCE [LARGE SCALE GENOMIC DNA]</scope>
    <source>
        <strain evidence="3 6">YL15</strain>
    </source>
</reference>
<accession>A0A060V101</accession>
<evidence type="ECO:0000313" key="8">
    <source>
        <dbReference type="Proteomes" id="UP000595420"/>
    </source>
</evidence>
<sequence length="74" mass="8125">MAPHRSASQLWPKTAGILVFGALIGLWLGHQDKGYQPCPTSAMESVVLQQSQQTATFRRTAQNQSATEPFTVRP</sequence>
<dbReference type="Proteomes" id="UP000093129">
    <property type="component" value="Unassembled WGS sequence"/>
</dbReference>
<reference evidence="4 8" key="5">
    <citation type="submission" date="2020-07" db="EMBL/GenBank/DDBJ databases">
        <title>Complete genome sequence analysis of Acidithiobacillus ferrivorans XJFY6S-08 reveals extreme environmental adaptation to alpine acid mine drainage.</title>
        <authorList>
            <person name="Yan L."/>
            <person name="Ni Y."/>
        </authorList>
    </citation>
    <scope>NUCLEOTIDE SEQUENCE [LARGE SCALE GENOMIC DNA]</scope>
    <source>
        <strain evidence="4 8">XJFY6S-08</strain>
    </source>
</reference>
<evidence type="ECO:0000313" key="2">
    <source>
        <dbReference type="EMBL" id="CDQ12344.1"/>
    </source>
</evidence>
<evidence type="ECO:0000313" key="5">
    <source>
        <dbReference type="EMBL" id="SMH65113.1"/>
    </source>
</evidence>
<evidence type="ECO:0000313" key="3">
    <source>
        <dbReference type="EMBL" id="OCB02080.1"/>
    </source>
</evidence>
<reference evidence="2" key="2">
    <citation type="submission" date="2014-07" db="EMBL/GenBank/DDBJ databases">
        <title>Initial genome analysis of the psychrotolerant acidophile Acidithiobacillus ferrivorans CF27: insights into iron and sulfur oxidation pathways and into biofilm formation.</title>
        <authorList>
            <person name="Talla E."/>
            <person name="Hedrich S."/>
            <person name="Mangenot S."/>
            <person name="Ji B."/>
            <person name="Johnson D.B."/>
            <person name="Barbe V."/>
            <person name="Bonnefoy V."/>
        </authorList>
    </citation>
    <scope>NUCLEOTIDE SEQUENCE [LARGE SCALE GENOMIC DNA]</scope>
    <source>
        <strain evidence="2">CF27</strain>
    </source>
</reference>
<dbReference type="AlphaFoldDB" id="A0A060V101"/>
<dbReference type="Proteomes" id="UP000595420">
    <property type="component" value="Chromosome"/>
</dbReference>
<feature type="region of interest" description="Disordered" evidence="1">
    <location>
        <begin position="55"/>
        <end position="74"/>
    </location>
</feature>
<evidence type="ECO:0000313" key="7">
    <source>
        <dbReference type="Proteomes" id="UP000193925"/>
    </source>
</evidence>
<reference evidence="5 7" key="4">
    <citation type="submission" date="2017-03" db="EMBL/GenBank/DDBJ databases">
        <authorList>
            <person name="Regsiter A."/>
            <person name="William W."/>
        </authorList>
    </citation>
    <scope>NUCLEOTIDE SEQUENCE [LARGE SCALE GENOMIC DNA]</scope>
    <source>
        <strain evidence="5">PRJEB5721</strain>
    </source>
</reference>
<feature type="compositionally biased region" description="Polar residues" evidence="1">
    <location>
        <begin position="55"/>
        <end position="68"/>
    </location>
</feature>
<name>A0A060V101_9PROT</name>
<reference evidence="2" key="1">
    <citation type="submission" date="2014-03" db="EMBL/GenBank/DDBJ databases">
        <authorList>
            <person name="Genoscope - CEA"/>
        </authorList>
    </citation>
    <scope>NUCLEOTIDE SEQUENCE [LARGE SCALE GENOMIC DNA]</scope>
    <source>
        <strain evidence="2">CF27</strain>
    </source>
</reference>